<proteinExistence type="predicted"/>
<evidence type="ECO:0000313" key="2">
    <source>
        <dbReference type="Ensembl" id="ENSACDP00005026488.1"/>
    </source>
</evidence>
<evidence type="ECO:0000313" key="3">
    <source>
        <dbReference type="Proteomes" id="UP000694521"/>
    </source>
</evidence>
<dbReference type="Proteomes" id="UP000694521">
    <property type="component" value="Unplaced"/>
</dbReference>
<reference evidence="2" key="2">
    <citation type="submission" date="2025-09" db="UniProtKB">
        <authorList>
            <consortium name="Ensembl"/>
        </authorList>
    </citation>
    <scope>IDENTIFICATION</scope>
</reference>
<feature type="region of interest" description="Disordered" evidence="1">
    <location>
        <begin position="166"/>
        <end position="200"/>
    </location>
</feature>
<accession>A0A8B9ET41</accession>
<reference evidence="2" key="1">
    <citation type="submission" date="2025-08" db="UniProtKB">
        <authorList>
            <consortium name="Ensembl"/>
        </authorList>
    </citation>
    <scope>IDENTIFICATION</scope>
</reference>
<keyword evidence="3" id="KW-1185">Reference proteome</keyword>
<organism evidence="2 3">
    <name type="scientific">Anser cygnoides</name>
    <name type="common">Swan goose</name>
    <dbReference type="NCBI Taxonomy" id="8845"/>
    <lineage>
        <taxon>Eukaryota</taxon>
        <taxon>Metazoa</taxon>
        <taxon>Chordata</taxon>
        <taxon>Craniata</taxon>
        <taxon>Vertebrata</taxon>
        <taxon>Euteleostomi</taxon>
        <taxon>Archelosauria</taxon>
        <taxon>Archosauria</taxon>
        <taxon>Dinosauria</taxon>
        <taxon>Saurischia</taxon>
        <taxon>Theropoda</taxon>
        <taxon>Coelurosauria</taxon>
        <taxon>Aves</taxon>
        <taxon>Neognathae</taxon>
        <taxon>Galloanserae</taxon>
        <taxon>Anseriformes</taxon>
        <taxon>Anatidae</taxon>
        <taxon>Anserinae</taxon>
        <taxon>Anser</taxon>
    </lineage>
</organism>
<sequence>MWRMLSSWGRGRPHVEVGVPMRRTLSPRGGGHPRGQEAVPMWRMLSPWREVPDPMWRSLIPMWKSLSPRGGGEVAVPWEDTIPGGLVTSRPPLAVAVPAVPPSPSSRPQFSICLTVIFLLQLAAGALGFVFSDGARGRVSEVINAAIVHYRDDPDLQNLIDFGQKEVRGDTGGTPPAPKGARLPPEIHGDPPPGLSQEGLAVGAKPSLGQGEVWGGWCRGSPPGHRFLQPVFM</sequence>
<name>A0A8B9ET41_ANSCY</name>
<evidence type="ECO:0000256" key="1">
    <source>
        <dbReference type="SAM" id="MobiDB-lite"/>
    </source>
</evidence>
<dbReference type="AlphaFoldDB" id="A0A8B9ET41"/>
<protein>
    <submittedName>
        <fullName evidence="2">Tetraspanin 33</fullName>
    </submittedName>
</protein>
<dbReference type="Ensembl" id="ENSACDT00005031573.1">
    <property type="protein sequence ID" value="ENSACDP00005026488.1"/>
    <property type="gene ID" value="ENSACDG00005019155.1"/>
</dbReference>